<feature type="chain" id="PRO_5046849217" evidence="1">
    <location>
        <begin position="22"/>
        <end position="61"/>
    </location>
</feature>
<keyword evidence="3" id="KW-1185">Reference proteome</keyword>
<name>A0ABQ1WKA1_9BACT</name>
<reference evidence="3" key="1">
    <citation type="journal article" date="2019" name="Int. J. Syst. Evol. Microbiol.">
        <title>The Global Catalogue of Microorganisms (GCM) 10K type strain sequencing project: providing services to taxonomists for standard genome sequencing and annotation.</title>
        <authorList>
            <consortium name="The Broad Institute Genomics Platform"/>
            <consortium name="The Broad Institute Genome Sequencing Center for Infectious Disease"/>
            <person name="Wu L."/>
            <person name="Ma J."/>
        </authorList>
    </citation>
    <scope>NUCLEOTIDE SEQUENCE [LARGE SCALE GENOMIC DNA]</scope>
    <source>
        <strain evidence="3">CGMCC 1.12990</strain>
    </source>
</reference>
<proteinExistence type="predicted"/>
<protein>
    <submittedName>
        <fullName evidence="2">Uncharacterized protein</fullName>
    </submittedName>
</protein>
<dbReference type="PROSITE" id="PS51257">
    <property type="entry name" value="PROKAR_LIPOPROTEIN"/>
    <property type="match status" value="1"/>
</dbReference>
<feature type="signal peptide" evidence="1">
    <location>
        <begin position="1"/>
        <end position="21"/>
    </location>
</feature>
<accession>A0ABQ1WKA1</accession>
<gene>
    <name evidence="2" type="ORF">GCM10011378_08420</name>
</gene>
<evidence type="ECO:0000256" key="1">
    <source>
        <dbReference type="SAM" id="SignalP"/>
    </source>
</evidence>
<organism evidence="2 3">
    <name type="scientific">Hymenobacter glacieicola</name>
    <dbReference type="NCBI Taxonomy" id="1562124"/>
    <lineage>
        <taxon>Bacteria</taxon>
        <taxon>Pseudomonadati</taxon>
        <taxon>Bacteroidota</taxon>
        <taxon>Cytophagia</taxon>
        <taxon>Cytophagales</taxon>
        <taxon>Hymenobacteraceae</taxon>
        <taxon>Hymenobacter</taxon>
    </lineage>
</organism>
<dbReference type="RefSeq" id="WP_188556570.1">
    <property type="nucleotide sequence ID" value="NZ_BMGS01000002.1"/>
</dbReference>
<sequence length="61" mass="6951">MRTLLLCLSCALWLASCSATRGVNPTVHVPKNPPHQLRYWFGKPPVASRTKKWGLSNRYNK</sequence>
<dbReference type="EMBL" id="BMGS01000002">
    <property type="protein sequence ID" value="GGG34317.1"/>
    <property type="molecule type" value="Genomic_DNA"/>
</dbReference>
<evidence type="ECO:0000313" key="3">
    <source>
        <dbReference type="Proteomes" id="UP000601361"/>
    </source>
</evidence>
<evidence type="ECO:0000313" key="2">
    <source>
        <dbReference type="EMBL" id="GGG34317.1"/>
    </source>
</evidence>
<keyword evidence="1" id="KW-0732">Signal</keyword>
<dbReference type="Proteomes" id="UP000601361">
    <property type="component" value="Unassembled WGS sequence"/>
</dbReference>
<comment type="caution">
    <text evidence="2">The sequence shown here is derived from an EMBL/GenBank/DDBJ whole genome shotgun (WGS) entry which is preliminary data.</text>
</comment>